<organism evidence="2 3">
    <name type="scientific">Eubacterium multiforme</name>
    <dbReference type="NCBI Taxonomy" id="83339"/>
    <lineage>
        <taxon>Bacteria</taxon>
        <taxon>Bacillati</taxon>
        <taxon>Bacillota</taxon>
        <taxon>Clostridia</taxon>
        <taxon>Eubacteriales</taxon>
        <taxon>Eubacteriaceae</taxon>
        <taxon>Eubacterium</taxon>
    </lineage>
</organism>
<feature type="transmembrane region" description="Helical" evidence="1">
    <location>
        <begin position="55"/>
        <end position="74"/>
    </location>
</feature>
<keyword evidence="1" id="KW-1133">Transmembrane helix</keyword>
<dbReference type="Pfam" id="PF12811">
    <property type="entry name" value="BaxI_1"/>
    <property type="match status" value="1"/>
</dbReference>
<dbReference type="Proteomes" id="UP001228504">
    <property type="component" value="Unassembled WGS sequence"/>
</dbReference>
<feature type="transmembrane region" description="Helical" evidence="1">
    <location>
        <begin position="173"/>
        <end position="190"/>
    </location>
</feature>
<dbReference type="PANTHER" id="PTHR41282:SF1">
    <property type="entry name" value="CONSERVED TRANSMEMBRANE PROTEIN-RELATED"/>
    <property type="match status" value="1"/>
</dbReference>
<dbReference type="PANTHER" id="PTHR41282">
    <property type="entry name" value="CONSERVED TRANSMEMBRANE PROTEIN-RELATED"/>
    <property type="match status" value="1"/>
</dbReference>
<gene>
    <name evidence="2" type="ORF">J2S18_000496</name>
</gene>
<sequence>MRIGETNPALEKGFENVVSNNTTMSIGGTISKILILLAIVAASFVYSWFRIPYSAGILTVVALLTFVCAMVTTFMPKIAQFSGVIYAAFEGLLLGSISKFFNNIYPGIVLPAIMLTIVAVLVTLVIYGKKPSLAERTRKGIMIAMGTIIITSLIGIVLSFFNITLPIYNNGPIGIIFSLVVVIIATISLMQDYDFILRGAQYGAPKYMEWYAAFGLMVTLIWLYMEILQFLVKIVSNNDQ</sequence>
<keyword evidence="1" id="KW-0812">Transmembrane</keyword>
<dbReference type="RefSeq" id="WP_307482799.1">
    <property type="nucleotide sequence ID" value="NZ_JAUSUF010000001.1"/>
</dbReference>
<name>A0ABT9URS0_9FIRM</name>
<keyword evidence="1" id="KW-0472">Membrane</keyword>
<reference evidence="2 3" key="1">
    <citation type="submission" date="2023-07" db="EMBL/GenBank/DDBJ databases">
        <title>Genomic Encyclopedia of Type Strains, Phase IV (KMG-IV): sequencing the most valuable type-strain genomes for metagenomic binning, comparative biology and taxonomic classification.</title>
        <authorList>
            <person name="Goeker M."/>
        </authorList>
    </citation>
    <scope>NUCLEOTIDE SEQUENCE [LARGE SCALE GENOMIC DNA]</scope>
    <source>
        <strain evidence="2 3">DSM 20694</strain>
    </source>
</reference>
<dbReference type="PIRSF" id="PIRSF009160">
    <property type="entry name" value="UCP009160"/>
    <property type="match status" value="1"/>
</dbReference>
<evidence type="ECO:0000313" key="2">
    <source>
        <dbReference type="EMBL" id="MDQ0148579.1"/>
    </source>
</evidence>
<keyword evidence="3" id="KW-1185">Reference proteome</keyword>
<feature type="transmembrane region" description="Helical" evidence="1">
    <location>
        <begin position="107"/>
        <end position="128"/>
    </location>
</feature>
<feature type="transmembrane region" description="Helical" evidence="1">
    <location>
        <begin position="33"/>
        <end position="49"/>
    </location>
</feature>
<feature type="transmembrane region" description="Helical" evidence="1">
    <location>
        <begin position="81"/>
        <end position="101"/>
    </location>
</feature>
<feature type="transmembrane region" description="Helical" evidence="1">
    <location>
        <begin position="140"/>
        <end position="161"/>
    </location>
</feature>
<accession>A0ABT9URS0</accession>
<proteinExistence type="predicted"/>
<dbReference type="InterPro" id="IPR010539">
    <property type="entry name" value="BaxI_1-like"/>
</dbReference>
<evidence type="ECO:0000313" key="3">
    <source>
        <dbReference type="Proteomes" id="UP001228504"/>
    </source>
</evidence>
<dbReference type="EMBL" id="JAUSUF010000001">
    <property type="protein sequence ID" value="MDQ0148579.1"/>
    <property type="molecule type" value="Genomic_DNA"/>
</dbReference>
<protein>
    <submittedName>
        <fullName evidence="2">YccA/Bax inhibitor family protein</fullName>
    </submittedName>
</protein>
<feature type="transmembrane region" description="Helical" evidence="1">
    <location>
        <begin position="210"/>
        <end position="232"/>
    </location>
</feature>
<comment type="caution">
    <text evidence="2">The sequence shown here is derived from an EMBL/GenBank/DDBJ whole genome shotgun (WGS) entry which is preliminary data.</text>
</comment>
<evidence type="ECO:0000256" key="1">
    <source>
        <dbReference type="SAM" id="Phobius"/>
    </source>
</evidence>